<keyword evidence="6" id="KW-1185">Reference proteome</keyword>
<dbReference type="PANTHER" id="PTHR45632">
    <property type="entry name" value="LD33804P"/>
    <property type="match status" value="1"/>
</dbReference>
<dbReference type="PIRSF" id="PIRSF037037">
    <property type="entry name" value="Kelch-like_protein_gigaxonin"/>
    <property type="match status" value="1"/>
</dbReference>
<dbReference type="STRING" id="10195.A0A3M7RR33"/>
<feature type="region of interest" description="Disordered" evidence="3">
    <location>
        <begin position="615"/>
        <end position="663"/>
    </location>
</feature>
<dbReference type="InterPro" id="IPR017096">
    <property type="entry name" value="BTB-kelch_protein"/>
</dbReference>
<dbReference type="SUPFAM" id="SSF117281">
    <property type="entry name" value="Kelch motif"/>
    <property type="match status" value="1"/>
</dbReference>
<dbReference type="Pfam" id="PF21536">
    <property type="entry name" value="BTB_KLHL33"/>
    <property type="match status" value="1"/>
</dbReference>
<keyword evidence="2" id="KW-0677">Repeat</keyword>
<reference evidence="5 6" key="1">
    <citation type="journal article" date="2018" name="Sci. Rep.">
        <title>Genomic signatures of local adaptation to the degree of environmental predictability in rotifers.</title>
        <authorList>
            <person name="Franch-Gras L."/>
            <person name="Hahn C."/>
            <person name="Garcia-Roger E.M."/>
            <person name="Carmona M.J."/>
            <person name="Serra M."/>
            <person name="Gomez A."/>
        </authorList>
    </citation>
    <scope>NUCLEOTIDE SEQUENCE [LARGE SCALE GENOMIC DNA]</scope>
    <source>
        <strain evidence="5">HYR1</strain>
    </source>
</reference>
<proteinExistence type="predicted"/>
<dbReference type="InterPro" id="IPR011333">
    <property type="entry name" value="SKP1/BTB/POZ_sf"/>
</dbReference>
<dbReference type="InterPro" id="IPR006652">
    <property type="entry name" value="Kelch_1"/>
</dbReference>
<dbReference type="OrthoDB" id="45365at2759"/>
<comment type="caution">
    <text evidence="5">The sequence shown here is derived from an EMBL/GenBank/DDBJ whole genome shotgun (WGS) entry which is preliminary data.</text>
</comment>
<evidence type="ECO:0000313" key="6">
    <source>
        <dbReference type="Proteomes" id="UP000276133"/>
    </source>
</evidence>
<name>A0A3M7RR33_BRAPC</name>
<gene>
    <name evidence="5" type="ORF">BpHYR1_006716</name>
</gene>
<dbReference type="EMBL" id="REGN01002810">
    <property type="protein sequence ID" value="RNA26033.1"/>
    <property type="molecule type" value="Genomic_DNA"/>
</dbReference>
<evidence type="ECO:0000259" key="4">
    <source>
        <dbReference type="Pfam" id="PF24981"/>
    </source>
</evidence>
<dbReference type="SUPFAM" id="SSF54695">
    <property type="entry name" value="POZ domain"/>
    <property type="match status" value="1"/>
</dbReference>
<organism evidence="5 6">
    <name type="scientific">Brachionus plicatilis</name>
    <name type="common">Marine rotifer</name>
    <name type="synonym">Brachionus muelleri</name>
    <dbReference type="NCBI Taxonomy" id="10195"/>
    <lineage>
        <taxon>Eukaryota</taxon>
        <taxon>Metazoa</taxon>
        <taxon>Spiralia</taxon>
        <taxon>Gnathifera</taxon>
        <taxon>Rotifera</taxon>
        <taxon>Eurotatoria</taxon>
        <taxon>Monogononta</taxon>
        <taxon>Pseudotrocha</taxon>
        <taxon>Ploima</taxon>
        <taxon>Brachionidae</taxon>
        <taxon>Brachionus</taxon>
    </lineage>
</organism>
<dbReference type="SMART" id="SM00612">
    <property type="entry name" value="Kelch"/>
    <property type="match status" value="5"/>
</dbReference>
<feature type="compositionally biased region" description="Basic and acidic residues" evidence="3">
    <location>
        <begin position="124"/>
        <end position="135"/>
    </location>
</feature>
<dbReference type="AlphaFoldDB" id="A0A3M7RR33"/>
<dbReference type="Pfam" id="PF24981">
    <property type="entry name" value="Beta-prop_ATRN-LZTR1"/>
    <property type="match status" value="1"/>
</dbReference>
<accession>A0A3M7RR33</accession>
<feature type="region of interest" description="Disordered" evidence="3">
    <location>
        <begin position="114"/>
        <end position="144"/>
    </location>
</feature>
<dbReference type="Gene3D" id="3.30.710.10">
    <property type="entry name" value="Potassium Channel Kv1.1, Chain A"/>
    <property type="match status" value="1"/>
</dbReference>
<dbReference type="Gene3D" id="2.120.10.80">
    <property type="entry name" value="Kelch-type beta propeller"/>
    <property type="match status" value="1"/>
</dbReference>
<evidence type="ECO:0000313" key="5">
    <source>
        <dbReference type="EMBL" id="RNA26033.1"/>
    </source>
</evidence>
<keyword evidence="1" id="KW-0880">Kelch repeat</keyword>
<feature type="compositionally biased region" description="Acidic residues" evidence="3">
    <location>
        <begin position="616"/>
        <end position="635"/>
    </location>
</feature>
<dbReference type="InterPro" id="IPR056737">
    <property type="entry name" value="Beta-prop_ATRN-MKLN-like"/>
</dbReference>
<sequence length="663" mass="74146">MFTSGMKESSAQQIELKGVTATGLQKLIEIVYTSSTTFDSHSDLFEAISCASHLQCLLALDYCEKSLLKRLTCRNFSHFIQMAKMYRLQNALKQIDLFIANNLAQIINQSGWHKRHKKHQLSHSQEDPDRDRDQDQDAQLPPHTHSDIVGSANLTYHQMAKCLSNNELRMREIDLFVLAWQWIVNNNLAAPNASKALLNERVRISEHKYKRKICIIRSLMKNIRFGLINPSDLVKKVQSAHSLVLSDKCIRQMVLDALNYHLMGVTSHCQHFKIRSPVTSLMMIGGREITPNPNIHDSCYLLNSVLTETHSFKMRKSPLTSLPNNLSHMQCVLVNNVLYMIGGCLSQCAHGESAVSATYKYEPSLNKWTYVAQMVEKRAYFYACALHTHSKQWVYAFGGKNRDGSLCSIEKFSADNSKWSLCKSLPSTCYAHAGAVLNDTAYICGGYTDGQFSASLYSFSALSDQLEELAGMNVARGWHSVCAVADTLFVFGGCFLNAQAQSLQLAEPTNVAECYSVQTNQWSVLKPMVNLHKEASAVHINRSVYIFGGYNIAAKTGQKLVSRYDLESGEWHTAGQLAAGMTGVGCVVIDLPWYLVHKQEAKCVSSSSCLSHLADDVSDEDEEESTGTSSDEDEFSIYTNSESDSEEENCFKTSQRNSLTQNL</sequence>
<dbReference type="Proteomes" id="UP000276133">
    <property type="component" value="Unassembled WGS sequence"/>
</dbReference>
<feature type="compositionally biased region" description="Polar residues" evidence="3">
    <location>
        <begin position="651"/>
        <end position="663"/>
    </location>
</feature>
<evidence type="ECO:0000256" key="3">
    <source>
        <dbReference type="SAM" id="MobiDB-lite"/>
    </source>
</evidence>
<protein>
    <submittedName>
        <fullName evidence="5">Kelch 9</fullName>
    </submittedName>
</protein>
<dbReference type="PANTHER" id="PTHR45632:SF17">
    <property type="entry name" value="KELCH-LIKE PROTEIN 31"/>
    <property type="match status" value="1"/>
</dbReference>
<feature type="domain" description="Attractin/MKLN-like beta-propeller" evidence="4">
    <location>
        <begin position="320"/>
        <end position="551"/>
    </location>
</feature>
<evidence type="ECO:0000256" key="2">
    <source>
        <dbReference type="ARBA" id="ARBA00022737"/>
    </source>
</evidence>
<evidence type="ECO:0000256" key="1">
    <source>
        <dbReference type="ARBA" id="ARBA00022441"/>
    </source>
</evidence>
<dbReference type="InterPro" id="IPR015915">
    <property type="entry name" value="Kelch-typ_b-propeller"/>
</dbReference>
<dbReference type="Gene3D" id="1.25.40.420">
    <property type="match status" value="1"/>
</dbReference>